<dbReference type="AlphaFoldDB" id="G3MGJ4"/>
<dbReference type="PANTHER" id="PTHR37558:SF1">
    <property type="entry name" value="HTH CENPB-TYPE DOMAIN-CONTAINING PROTEIN"/>
    <property type="match status" value="1"/>
</dbReference>
<dbReference type="EMBL" id="JO840995">
    <property type="protein sequence ID" value="AEO32612.1"/>
    <property type="molecule type" value="mRNA"/>
</dbReference>
<feature type="coiled-coil region" evidence="1">
    <location>
        <begin position="302"/>
        <end position="332"/>
    </location>
</feature>
<keyword evidence="1" id="KW-0175">Coiled coil</keyword>
<evidence type="ECO:0000256" key="1">
    <source>
        <dbReference type="SAM" id="Coils"/>
    </source>
</evidence>
<feature type="region of interest" description="Disordered" evidence="2">
    <location>
        <begin position="201"/>
        <end position="243"/>
    </location>
</feature>
<name>G3MGJ4_AMBMU</name>
<accession>G3MGJ4</accession>
<sequence>VGVLCELQCLGCVCSLLCSRQLHVNHGYHRRRQALAFSMTDDIELLREVRKCNPFASHGKWHEIAKALSEFSGKTFTARAVRERAELIISQFAAQDRMKVHRCSAKQYNERQQLLQNVLDVVRDRGYKIRNVRRLNSSSAAQTQESVSESFILGTADDSSSELCTHDESQSRVQLYIIEEDGLGLQPEGQSVQQFTSCIPNAEAGSDQQPTATAHESEPQTSCDASSLQSSTQSELQHGKRKQDSVDCEFLEKRMRHEMLMKEKDVMVELRRLELEESRLSWERERTLIEVRLKEAELSRKAEKHAAQLKMQEELRQELAEERRRAASQQQAVMNIVECLLSKLDKL</sequence>
<reference evidence="3" key="1">
    <citation type="journal article" date="2011" name="PLoS ONE">
        <title>A deep insight into the sialotranscriptome of the gulf coast tick, Amblyomma maculatum.</title>
        <authorList>
            <person name="Karim S."/>
            <person name="Singh P."/>
            <person name="Ribeiro J.M."/>
        </authorList>
    </citation>
    <scope>NUCLEOTIDE SEQUENCE</scope>
    <source>
        <tissue evidence="3">Salivary gland</tissue>
    </source>
</reference>
<dbReference type="PANTHER" id="PTHR37558">
    <property type="entry name" value="HTH CENPB-TYPE DOMAIN-CONTAINING PROTEIN"/>
    <property type="match status" value="1"/>
</dbReference>
<evidence type="ECO:0000313" key="3">
    <source>
        <dbReference type="EMBL" id="AEO32612.1"/>
    </source>
</evidence>
<organism evidence="3">
    <name type="scientific">Amblyomma maculatum</name>
    <name type="common">Gulf Coast tick</name>
    <dbReference type="NCBI Taxonomy" id="34609"/>
    <lineage>
        <taxon>Eukaryota</taxon>
        <taxon>Metazoa</taxon>
        <taxon>Ecdysozoa</taxon>
        <taxon>Arthropoda</taxon>
        <taxon>Chelicerata</taxon>
        <taxon>Arachnida</taxon>
        <taxon>Acari</taxon>
        <taxon>Parasitiformes</taxon>
        <taxon>Ixodida</taxon>
        <taxon>Ixodoidea</taxon>
        <taxon>Ixodidae</taxon>
        <taxon>Amblyomminae</taxon>
        <taxon>Amblyomma</taxon>
    </lineage>
</organism>
<evidence type="ECO:0000256" key="2">
    <source>
        <dbReference type="SAM" id="MobiDB-lite"/>
    </source>
</evidence>
<feature type="compositionally biased region" description="Low complexity" evidence="2">
    <location>
        <begin position="220"/>
        <end position="236"/>
    </location>
</feature>
<protein>
    <submittedName>
        <fullName evidence="3">Uncharacterized protein</fullName>
    </submittedName>
</protein>
<feature type="non-terminal residue" evidence="3">
    <location>
        <position position="1"/>
    </location>
</feature>
<proteinExistence type="evidence at transcript level"/>